<evidence type="ECO:0000313" key="3">
    <source>
        <dbReference type="Proteomes" id="UP000595437"/>
    </source>
</evidence>
<accession>A0A7T8KF07</accession>
<reference evidence="3" key="1">
    <citation type="submission" date="2021-01" db="EMBL/GenBank/DDBJ databases">
        <title>Caligus Genome Assembly.</title>
        <authorList>
            <person name="Gallardo-Escarate C."/>
        </authorList>
    </citation>
    <scope>NUCLEOTIDE SEQUENCE [LARGE SCALE GENOMIC DNA]</scope>
</reference>
<dbReference type="AlphaFoldDB" id="A0A7T8KF07"/>
<feature type="non-terminal residue" evidence="2">
    <location>
        <position position="89"/>
    </location>
</feature>
<dbReference type="EMBL" id="CP045894">
    <property type="protein sequence ID" value="QQP54548.1"/>
    <property type="molecule type" value="Genomic_DNA"/>
</dbReference>
<proteinExistence type="predicted"/>
<feature type="compositionally biased region" description="Basic and acidic residues" evidence="1">
    <location>
        <begin position="53"/>
        <end position="67"/>
    </location>
</feature>
<protein>
    <submittedName>
        <fullName evidence="2">Uncharacterized protein</fullName>
    </submittedName>
</protein>
<dbReference type="Proteomes" id="UP000595437">
    <property type="component" value="Chromosome 5"/>
</dbReference>
<organism evidence="2 3">
    <name type="scientific">Caligus rogercresseyi</name>
    <name type="common">Sea louse</name>
    <dbReference type="NCBI Taxonomy" id="217165"/>
    <lineage>
        <taxon>Eukaryota</taxon>
        <taxon>Metazoa</taxon>
        <taxon>Ecdysozoa</taxon>
        <taxon>Arthropoda</taxon>
        <taxon>Crustacea</taxon>
        <taxon>Multicrustacea</taxon>
        <taxon>Hexanauplia</taxon>
        <taxon>Copepoda</taxon>
        <taxon>Siphonostomatoida</taxon>
        <taxon>Caligidae</taxon>
        <taxon>Caligus</taxon>
    </lineage>
</organism>
<evidence type="ECO:0000256" key="1">
    <source>
        <dbReference type="SAM" id="MobiDB-lite"/>
    </source>
</evidence>
<evidence type="ECO:0000313" key="2">
    <source>
        <dbReference type="EMBL" id="QQP54548.1"/>
    </source>
</evidence>
<keyword evidence="3" id="KW-1185">Reference proteome</keyword>
<name>A0A7T8KF07_CALRO</name>
<feature type="region of interest" description="Disordered" evidence="1">
    <location>
        <begin position="53"/>
        <end position="89"/>
    </location>
</feature>
<sequence>MYEKPLDIPGLSYIVMDGSIKSLKTEFSEEGGKVVESVVIEPVELVPKILEEEKKEVKKPSTREKDQQQPQKTVLEATKKKKPSSPQPP</sequence>
<gene>
    <name evidence="2" type="ORF">FKW44_007410</name>
</gene>